<dbReference type="AlphaFoldDB" id="A0A8H4ADL1"/>
<proteinExistence type="predicted"/>
<dbReference type="Gene3D" id="4.10.240.10">
    <property type="entry name" value="Zn(2)-C6 fungal-type DNA-binding domain"/>
    <property type="match status" value="1"/>
</dbReference>
<dbReference type="SUPFAM" id="SSF81901">
    <property type="entry name" value="HCP-like"/>
    <property type="match status" value="1"/>
</dbReference>
<keyword evidence="1" id="KW-0539">Nucleus</keyword>
<protein>
    <submittedName>
        <fullName evidence="5">Serine/threonine protein kinase</fullName>
    </submittedName>
</protein>
<gene>
    <name evidence="5" type="ORF">F8M41_023306</name>
</gene>
<dbReference type="GO" id="GO:0005524">
    <property type="term" value="F:ATP binding"/>
    <property type="evidence" value="ECO:0007669"/>
    <property type="project" value="UniProtKB-UniRule"/>
</dbReference>
<dbReference type="EMBL" id="WTPW01000751">
    <property type="protein sequence ID" value="KAF0483199.1"/>
    <property type="molecule type" value="Genomic_DNA"/>
</dbReference>
<dbReference type="InterPro" id="IPR050797">
    <property type="entry name" value="Carb_Metab_Trans_Reg"/>
</dbReference>
<accession>A0A8H4ADL1</accession>
<dbReference type="Gene3D" id="1.10.510.10">
    <property type="entry name" value="Transferase(Phosphotransferase) domain 1"/>
    <property type="match status" value="1"/>
</dbReference>
<evidence type="ECO:0000313" key="6">
    <source>
        <dbReference type="Proteomes" id="UP000439903"/>
    </source>
</evidence>
<keyword evidence="5" id="KW-0418">Kinase</keyword>
<evidence type="ECO:0000256" key="2">
    <source>
        <dbReference type="PROSITE-ProRule" id="PRU10141"/>
    </source>
</evidence>
<dbReference type="InterPro" id="IPR011009">
    <property type="entry name" value="Kinase-like_dom_sf"/>
</dbReference>
<dbReference type="InterPro" id="IPR011990">
    <property type="entry name" value="TPR-like_helical_dom_sf"/>
</dbReference>
<dbReference type="CDD" id="cd00067">
    <property type="entry name" value="GAL4"/>
    <property type="match status" value="1"/>
</dbReference>
<name>A0A8H4ADL1_GIGMA</name>
<dbReference type="SUPFAM" id="SSF57701">
    <property type="entry name" value="Zn2/Cys6 DNA-binding domain"/>
    <property type="match status" value="1"/>
</dbReference>
<keyword evidence="6" id="KW-1185">Reference proteome</keyword>
<dbReference type="InterPro" id="IPR017441">
    <property type="entry name" value="Protein_kinase_ATP_BS"/>
</dbReference>
<keyword evidence="2" id="KW-0067">ATP-binding</keyword>
<evidence type="ECO:0000259" key="3">
    <source>
        <dbReference type="PROSITE" id="PS50011"/>
    </source>
</evidence>
<dbReference type="PROSITE" id="PS50048">
    <property type="entry name" value="ZN2_CY6_FUNGAL_2"/>
    <property type="match status" value="1"/>
</dbReference>
<dbReference type="GO" id="GO:0004674">
    <property type="term" value="F:protein serine/threonine kinase activity"/>
    <property type="evidence" value="ECO:0007669"/>
    <property type="project" value="UniProtKB-KW"/>
</dbReference>
<dbReference type="GO" id="GO:0008270">
    <property type="term" value="F:zinc ion binding"/>
    <property type="evidence" value="ECO:0007669"/>
    <property type="project" value="InterPro"/>
</dbReference>
<dbReference type="InterPro" id="IPR036864">
    <property type="entry name" value="Zn2-C6_fun-type_DNA-bd_sf"/>
</dbReference>
<organism evidence="5 6">
    <name type="scientific">Gigaspora margarita</name>
    <dbReference type="NCBI Taxonomy" id="4874"/>
    <lineage>
        <taxon>Eukaryota</taxon>
        <taxon>Fungi</taxon>
        <taxon>Fungi incertae sedis</taxon>
        <taxon>Mucoromycota</taxon>
        <taxon>Glomeromycotina</taxon>
        <taxon>Glomeromycetes</taxon>
        <taxon>Diversisporales</taxon>
        <taxon>Gigasporaceae</taxon>
        <taxon>Gigaspora</taxon>
    </lineage>
</organism>
<keyword evidence="5" id="KW-0723">Serine/threonine-protein kinase</keyword>
<dbReference type="SUPFAM" id="SSF56112">
    <property type="entry name" value="Protein kinase-like (PK-like)"/>
    <property type="match status" value="1"/>
</dbReference>
<dbReference type="PROSITE" id="PS50011">
    <property type="entry name" value="PROTEIN_KINASE_DOM"/>
    <property type="match status" value="1"/>
</dbReference>
<dbReference type="SMART" id="SM00066">
    <property type="entry name" value="GAL4"/>
    <property type="match status" value="1"/>
</dbReference>
<dbReference type="Proteomes" id="UP000439903">
    <property type="component" value="Unassembled WGS sequence"/>
</dbReference>
<feature type="domain" description="Protein kinase" evidence="3">
    <location>
        <begin position="175"/>
        <end position="235"/>
    </location>
</feature>
<dbReference type="Gene3D" id="1.25.40.10">
    <property type="entry name" value="Tetratricopeptide repeat domain"/>
    <property type="match status" value="1"/>
</dbReference>
<feature type="binding site" evidence="2">
    <location>
        <position position="208"/>
    </location>
    <ligand>
        <name>ATP</name>
        <dbReference type="ChEBI" id="CHEBI:30616"/>
    </ligand>
</feature>
<dbReference type="InterPro" id="IPR001138">
    <property type="entry name" value="Zn2Cys6_DnaBD"/>
</dbReference>
<dbReference type="Pfam" id="PF00172">
    <property type="entry name" value="Zn_clus"/>
    <property type="match status" value="1"/>
</dbReference>
<dbReference type="GO" id="GO:0000981">
    <property type="term" value="F:DNA-binding transcription factor activity, RNA polymerase II-specific"/>
    <property type="evidence" value="ECO:0007669"/>
    <property type="project" value="InterPro"/>
</dbReference>
<dbReference type="PANTHER" id="PTHR31668">
    <property type="entry name" value="GLUCOSE TRANSPORT TRANSCRIPTION REGULATOR RGT1-RELATED-RELATED"/>
    <property type="match status" value="1"/>
</dbReference>
<keyword evidence="2" id="KW-0547">Nucleotide-binding</keyword>
<evidence type="ECO:0000313" key="5">
    <source>
        <dbReference type="EMBL" id="KAF0483199.1"/>
    </source>
</evidence>
<comment type="caution">
    <text evidence="5">The sequence shown here is derived from an EMBL/GenBank/DDBJ whole genome shotgun (WGS) entry which is preliminary data.</text>
</comment>
<sequence length="235" mass="27177">MYSRKHPSRACDNCRRKHYRCSGEISCGACKIRNIVCIYSPLRRRRPNLSTKTRSSQLHSHAQDIHSLNGMEVLPMIHHFPLKNNSEASIYYQETANVDVADGLFNLDICYQNGIGVEKDEYKVSSYDASQLLVPKGKYQLLANTIQESPNLEDSLKQIIEDDKYQLSWFPYNNFENIKKVGQGGFATVYRAEWIDQNRSTSFGFALKLLHGSKEFSKEFITERIVRLVMKIQHF</sequence>
<evidence type="ECO:0000259" key="4">
    <source>
        <dbReference type="PROSITE" id="PS50048"/>
    </source>
</evidence>
<dbReference type="PROSITE" id="PS00107">
    <property type="entry name" value="PROTEIN_KINASE_ATP"/>
    <property type="match status" value="1"/>
</dbReference>
<reference evidence="5 6" key="1">
    <citation type="journal article" date="2019" name="Environ. Microbiol.">
        <title>At the nexus of three kingdoms: the genome of the mycorrhizal fungus Gigaspora margarita provides insights into plant, endobacterial and fungal interactions.</title>
        <authorList>
            <person name="Venice F."/>
            <person name="Ghignone S."/>
            <person name="Salvioli di Fossalunga A."/>
            <person name="Amselem J."/>
            <person name="Novero M."/>
            <person name="Xianan X."/>
            <person name="Sedzielewska Toro K."/>
            <person name="Morin E."/>
            <person name="Lipzen A."/>
            <person name="Grigoriev I.V."/>
            <person name="Henrissat B."/>
            <person name="Martin F.M."/>
            <person name="Bonfante P."/>
        </authorList>
    </citation>
    <scope>NUCLEOTIDE SEQUENCE [LARGE SCALE GENOMIC DNA]</scope>
    <source>
        <strain evidence="5 6">BEG34</strain>
    </source>
</reference>
<dbReference type="PROSITE" id="PS00463">
    <property type="entry name" value="ZN2_CY6_FUNGAL_1"/>
    <property type="match status" value="1"/>
</dbReference>
<evidence type="ECO:0000256" key="1">
    <source>
        <dbReference type="ARBA" id="ARBA00023242"/>
    </source>
</evidence>
<dbReference type="OrthoDB" id="2432957at2759"/>
<keyword evidence="5" id="KW-0808">Transferase</keyword>
<dbReference type="InterPro" id="IPR000719">
    <property type="entry name" value="Prot_kinase_dom"/>
</dbReference>
<feature type="domain" description="Zn(2)-C6 fungal-type" evidence="4">
    <location>
        <begin position="10"/>
        <end position="39"/>
    </location>
</feature>